<organism evidence="2">
    <name type="scientific">viral metagenome</name>
    <dbReference type="NCBI Taxonomy" id="1070528"/>
    <lineage>
        <taxon>unclassified sequences</taxon>
        <taxon>metagenomes</taxon>
        <taxon>organismal metagenomes</taxon>
    </lineage>
</organism>
<keyword evidence="1" id="KW-0812">Transmembrane</keyword>
<evidence type="ECO:0000256" key="1">
    <source>
        <dbReference type="SAM" id="Phobius"/>
    </source>
</evidence>
<feature type="transmembrane region" description="Helical" evidence="1">
    <location>
        <begin position="58"/>
        <end position="75"/>
    </location>
</feature>
<feature type="transmembrane region" description="Helical" evidence="1">
    <location>
        <begin position="134"/>
        <end position="152"/>
    </location>
</feature>
<dbReference type="EMBL" id="MN739143">
    <property type="protein sequence ID" value="QHS90721.1"/>
    <property type="molecule type" value="Genomic_DNA"/>
</dbReference>
<feature type="transmembrane region" description="Helical" evidence="1">
    <location>
        <begin position="28"/>
        <end position="51"/>
    </location>
</feature>
<sequence length="158" mass="18706">MNGVIVLITISLIYTVFSSFKHTQFVVTPYIFVIRFVHIFALMFNVLYIFLFDKRYDILYLVYTICLYGHWSFLNNECILNILEKQHFRTETTNIYLYIVFGDYTDFFLMITGVLSFINLIIVVNRQEYIPMHLKLTFIVICLIILTLSGVSKHTQSI</sequence>
<protein>
    <submittedName>
        <fullName evidence="2">Uncharacterized protein</fullName>
    </submittedName>
</protein>
<dbReference type="AlphaFoldDB" id="A0A6C0BG20"/>
<keyword evidence="1" id="KW-1133">Transmembrane helix</keyword>
<name>A0A6C0BG20_9ZZZZ</name>
<feature type="transmembrane region" description="Helical" evidence="1">
    <location>
        <begin position="95"/>
        <end position="122"/>
    </location>
</feature>
<reference evidence="2" key="1">
    <citation type="journal article" date="2020" name="Nature">
        <title>Giant virus diversity and host interactions through global metagenomics.</title>
        <authorList>
            <person name="Schulz F."/>
            <person name="Roux S."/>
            <person name="Paez-Espino D."/>
            <person name="Jungbluth S."/>
            <person name="Walsh D.A."/>
            <person name="Denef V.J."/>
            <person name="McMahon K.D."/>
            <person name="Konstantinidis K.T."/>
            <person name="Eloe-Fadrosh E.A."/>
            <person name="Kyrpides N.C."/>
            <person name="Woyke T."/>
        </authorList>
    </citation>
    <scope>NUCLEOTIDE SEQUENCE</scope>
    <source>
        <strain evidence="2">GVMAG-M-3300010354-11</strain>
    </source>
</reference>
<evidence type="ECO:0000313" key="2">
    <source>
        <dbReference type="EMBL" id="QHS90721.1"/>
    </source>
</evidence>
<accession>A0A6C0BG20</accession>
<keyword evidence="1" id="KW-0472">Membrane</keyword>
<proteinExistence type="predicted"/>